<evidence type="ECO:0000256" key="6">
    <source>
        <dbReference type="ARBA" id="ARBA00023146"/>
    </source>
</evidence>
<evidence type="ECO:0000256" key="9">
    <source>
        <dbReference type="PIRSR" id="PIRSR001549-1"/>
    </source>
</evidence>
<protein>
    <recommendedName>
        <fullName evidence="8">Histidine--tRNA ligase</fullName>
        <ecNumber evidence="8">6.1.1.21</ecNumber>
    </recommendedName>
    <alternativeName>
        <fullName evidence="8">Histidyl-tRNA synthetase</fullName>
        <shortName evidence="8">HisRS</shortName>
    </alternativeName>
</protein>
<dbReference type="EMBL" id="AZRL01000022">
    <property type="protein sequence ID" value="PNR94885.1"/>
    <property type="molecule type" value="Genomic_DNA"/>
</dbReference>
<evidence type="ECO:0000256" key="3">
    <source>
        <dbReference type="ARBA" id="ARBA00022741"/>
    </source>
</evidence>
<dbReference type="Pfam" id="PF13393">
    <property type="entry name" value="tRNA-synt_His"/>
    <property type="match status" value="1"/>
</dbReference>
<dbReference type="InterPro" id="IPR015807">
    <property type="entry name" value="His-tRNA-ligase"/>
</dbReference>
<keyword evidence="5 8" id="KW-0648">Protein biosynthesis</keyword>
<dbReference type="GO" id="GO:0005737">
    <property type="term" value="C:cytoplasm"/>
    <property type="evidence" value="ECO:0007669"/>
    <property type="project" value="UniProtKB-SubCell"/>
</dbReference>
<evidence type="ECO:0000313" key="12">
    <source>
        <dbReference type="Proteomes" id="UP000236434"/>
    </source>
</evidence>
<dbReference type="InterPro" id="IPR004154">
    <property type="entry name" value="Anticodon-bd"/>
</dbReference>
<feature type="binding site" evidence="9">
    <location>
        <begin position="82"/>
        <end position="84"/>
    </location>
    <ligand>
        <name>L-histidine</name>
        <dbReference type="ChEBI" id="CHEBI:57595"/>
    </ligand>
</feature>
<dbReference type="Gene3D" id="3.40.50.800">
    <property type="entry name" value="Anticodon-binding domain"/>
    <property type="match status" value="1"/>
</dbReference>
<dbReference type="InterPro" id="IPR004516">
    <property type="entry name" value="HisRS/HisZ"/>
</dbReference>
<evidence type="ECO:0000256" key="7">
    <source>
        <dbReference type="ARBA" id="ARBA00047639"/>
    </source>
</evidence>
<evidence type="ECO:0000256" key="2">
    <source>
        <dbReference type="ARBA" id="ARBA00022598"/>
    </source>
</evidence>
<dbReference type="NCBIfam" id="TIGR00442">
    <property type="entry name" value="hisS"/>
    <property type="match status" value="1"/>
</dbReference>
<sequence length="421" mass="48642">MSTYTRIKGTKDIFGEEVKYWEYIENTAKKLFKIYGYKEIRTPLIEKTELFSRGIGQETDIVQKEMYTFDDKKGRSLTLRPEGTASVARAYIENSLITFGSPQKLFYIGPMYRYEKPQAGRYREFYQIGAEIFGTDHPLADAELITFIYDFFNKLKLNNFKIKINSIGTFKSRGKYKEVLKTYYQPLLPNLCEDCQRRFNTNIMRLLDCKIDVEAAKNAPSILDYLDEESRKHFENLQKYLKAYNVPFQVDPKIVRGLDYYTKTALEVEHSDLGEQAVIAGGGRYDDLVEQLDGPKTPGVGFAIGIERVIEALKRENIEVESESEIDVYVSFQGEKGEMAAVTLSKELRKKGINTYLNISKRNLSGQFKHANRLKAKYVVVIGDEEISSDIVTIKNMKNGEQTKIERNWVSEIIMEKLREE</sequence>
<dbReference type="PIRSF" id="PIRSF001549">
    <property type="entry name" value="His-tRNA_synth"/>
    <property type="match status" value="1"/>
</dbReference>
<dbReference type="InterPro" id="IPR045864">
    <property type="entry name" value="aa-tRNA-synth_II/BPL/LPL"/>
</dbReference>
<evidence type="ECO:0000313" key="11">
    <source>
        <dbReference type="EMBL" id="PNR94885.1"/>
    </source>
</evidence>
<dbReference type="GO" id="GO:0004821">
    <property type="term" value="F:histidine-tRNA ligase activity"/>
    <property type="evidence" value="ECO:0007669"/>
    <property type="project" value="UniProtKB-UniRule"/>
</dbReference>
<feature type="binding site" evidence="9">
    <location>
        <begin position="260"/>
        <end position="261"/>
    </location>
    <ligand>
        <name>L-histidine</name>
        <dbReference type="ChEBI" id="CHEBI:57595"/>
    </ligand>
</feature>
<dbReference type="HAMAP" id="MF_00127">
    <property type="entry name" value="His_tRNA_synth"/>
    <property type="match status" value="1"/>
</dbReference>
<evidence type="ECO:0000256" key="5">
    <source>
        <dbReference type="ARBA" id="ARBA00022917"/>
    </source>
</evidence>
<comment type="subcellular location">
    <subcellularLocation>
        <location evidence="8">Cytoplasm</location>
    </subcellularLocation>
</comment>
<dbReference type="InterPro" id="IPR006195">
    <property type="entry name" value="aa-tRNA-synth_II"/>
</dbReference>
<dbReference type="PANTHER" id="PTHR43707:SF1">
    <property type="entry name" value="HISTIDINE--TRNA LIGASE, MITOCHONDRIAL-RELATED"/>
    <property type="match status" value="1"/>
</dbReference>
<accession>A0A2K1NWH2</accession>
<dbReference type="RefSeq" id="WP_103067515.1">
    <property type="nucleotide sequence ID" value="NZ_AZRL01000022.1"/>
</dbReference>
<dbReference type="SUPFAM" id="SSF55681">
    <property type="entry name" value="Class II aaRS and biotin synthetases"/>
    <property type="match status" value="1"/>
</dbReference>
<comment type="subunit">
    <text evidence="8">Homodimer.</text>
</comment>
<dbReference type="Gene3D" id="3.30.930.10">
    <property type="entry name" value="Bira Bifunctional Protein, Domain 2"/>
    <property type="match status" value="1"/>
</dbReference>
<dbReference type="Proteomes" id="UP000236434">
    <property type="component" value="Unassembled WGS sequence"/>
</dbReference>
<dbReference type="InterPro" id="IPR036621">
    <property type="entry name" value="Anticodon-bd_dom_sf"/>
</dbReference>
<proteinExistence type="inferred from homology"/>
<dbReference type="GO" id="GO:0006427">
    <property type="term" value="P:histidyl-tRNA aminoacylation"/>
    <property type="evidence" value="ECO:0007669"/>
    <property type="project" value="UniProtKB-UniRule"/>
</dbReference>
<dbReference type="Pfam" id="PF03129">
    <property type="entry name" value="HGTP_anticodon"/>
    <property type="match status" value="1"/>
</dbReference>
<dbReference type="InterPro" id="IPR041715">
    <property type="entry name" value="HisRS-like_core"/>
</dbReference>
<dbReference type="CDD" id="cd00859">
    <property type="entry name" value="HisRS_anticodon"/>
    <property type="match status" value="1"/>
</dbReference>
<keyword evidence="6 8" id="KW-0030">Aminoacyl-tRNA synthetase</keyword>
<evidence type="ECO:0000256" key="4">
    <source>
        <dbReference type="ARBA" id="ARBA00022840"/>
    </source>
</evidence>
<feature type="domain" description="Aminoacyl-transfer RNA synthetases class-II family profile" evidence="10">
    <location>
        <begin position="9"/>
        <end position="313"/>
    </location>
</feature>
<keyword evidence="3 8" id="KW-0547">Nucleotide-binding</keyword>
<dbReference type="EC" id="6.1.1.21" evidence="8"/>
<comment type="similarity">
    <text evidence="1 8">Belongs to the class-II aminoacyl-tRNA synthetase family.</text>
</comment>
<comment type="catalytic activity">
    <reaction evidence="7 8">
        <text>tRNA(His) + L-histidine + ATP = L-histidyl-tRNA(His) + AMP + diphosphate + H(+)</text>
        <dbReference type="Rhea" id="RHEA:17313"/>
        <dbReference type="Rhea" id="RHEA-COMP:9665"/>
        <dbReference type="Rhea" id="RHEA-COMP:9689"/>
        <dbReference type="ChEBI" id="CHEBI:15378"/>
        <dbReference type="ChEBI" id="CHEBI:30616"/>
        <dbReference type="ChEBI" id="CHEBI:33019"/>
        <dbReference type="ChEBI" id="CHEBI:57595"/>
        <dbReference type="ChEBI" id="CHEBI:78442"/>
        <dbReference type="ChEBI" id="CHEBI:78527"/>
        <dbReference type="ChEBI" id="CHEBI:456215"/>
        <dbReference type="EC" id="6.1.1.21"/>
    </reaction>
</comment>
<dbReference type="SUPFAM" id="SSF52954">
    <property type="entry name" value="Class II aaRS ABD-related"/>
    <property type="match status" value="1"/>
</dbReference>
<reference evidence="11 12" key="1">
    <citation type="submission" date="2013-12" db="EMBL/GenBank/DDBJ databases">
        <title>Comparative genomics of Petrotoga isolates.</title>
        <authorList>
            <person name="Nesbo C.L."/>
            <person name="Charchuk R."/>
            <person name="Chow K."/>
        </authorList>
    </citation>
    <scope>NUCLEOTIDE SEQUENCE [LARGE SCALE GENOMIC DNA]</scope>
    <source>
        <strain evidence="11 12">DSM 13574</strain>
    </source>
</reference>
<dbReference type="PROSITE" id="PS50862">
    <property type="entry name" value="AA_TRNA_LIGASE_II"/>
    <property type="match status" value="1"/>
</dbReference>
<gene>
    <name evidence="8" type="primary">hisS</name>
    <name evidence="11" type="ORF">X929_08305</name>
</gene>
<feature type="binding site" evidence="9">
    <location>
        <position position="256"/>
    </location>
    <ligand>
        <name>L-histidine</name>
        <dbReference type="ChEBI" id="CHEBI:57595"/>
    </ligand>
</feature>
<dbReference type="PANTHER" id="PTHR43707">
    <property type="entry name" value="HISTIDYL-TRNA SYNTHETASE"/>
    <property type="match status" value="1"/>
</dbReference>
<name>A0A2K1NWH2_9BACT</name>
<feature type="binding site" evidence="9">
    <location>
        <position position="113"/>
    </location>
    <ligand>
        <name>L-histidine</name>
        <dbReference type="ChEBI" id="CHEBI:57595"/>
    </ligand>
</feature>
<evidence type="ECO:0000256" key="8">
    <source>
        <dbReference type="HAMAP-Rule" id="MF_00127"/>
    </source>
</evidence>
<evidence type="ECO:0000259" key="10">
    <source>
        <dbReference type="PROSITE" id="PS50862"/>
    </source>
</evidence>
<dbReference type="CDD" id="cd00773">
    <property type="entry name" value="HisRS-like_core"/>
    <property type="match status" value="1"/>
</dbReference>
<keyword evidence="4 8" id="KW-0067">ATP-binding</keyword>
<evidence type="ECO:0000256" key="1">
    <source>
        <dbReference type="ARBA" id="ARBA00008226"/>
    </source>
</evidence>
<keyword evidence="2 8" id="KW-0436">Ligase</keyword>
<dbReference type="GO" id="GO:0005524">
    <property type="term" value="F:ATP binding"/>
    <property type="evidence" value="ECO:0007669"/>
    <property type="project" value="UniProtKB-UniRule"/>
</dbReference>
<feature type="binding site" evidence="9">
    <location>
        <position position="131"/>
    </location>
    <ligand>
        <name>L-histidine</name>
        <dbReference type="ChEBI" id="CHEBI:57595"/>
    </ligand>
</feature>
<dbReference type="AlphaFoldDB" id="A0A2K1NWH2"/>
<keyword evidence="8" id="KW-0963">Cytoplasm</keyword>
<comment type="caution">
    <text evidence="11">The sequence shown here is derived from an EMBL/GenBank/DDBJ whole genome shotgun (WGS) entry which is preliminary data.</text>
</comment>
<dbReference type="OrthoDB" id="9800814at2"/>
<dbReference type="InterPro" id="IPR033656">
    <property type="entry name" value="HisRS_anticodon"/>
</dbReference>
<feature type="binding site" evidence="9">
    <location>
        <position position="127"/>
    </location>
    <ligand>
        <name>L-histidine</name>
        <dbReference type="ChEBI" id="CHEBI:57595"/>
    </ligand>
</feature>
<organism evidence="11 12">
    <name type="scientific">Petrotoga olearia DSM 13574</name>
    <dbReference type="NCBI Taxonomy" id="1122955"/>
    <lineage>
        <taxon>Bacteria</taxon>
        <taxon>Thermotogati</taxon>
        <taxon>Thermotogota</taxon>
        <taxon>Thermotogae</taxon>
        <taxon>Petrotogales</taxon>
        <taxon>Petrotogaceae</taxon>
        <taxon>Petrotoga</taxon>
    </lineage>
</organism>